<keyword evidence="1" id="KW-0175">Coiled coil</keyword>
<evidence type="ECO:0000313" key="4">
    <source>
        <dbReference type="WBParaSite" id="L893_g23575.t1"/>
    </source>
</evidence>
<evidence type="ECO:0000256" key="2">
    <source>
        <dbReference type="SAM" id="MobiDB-lite"/>
    </source>
</evidence>
<keyword evidence="3" id="KW-1185">Reference proteome</keyword>
<evidence type="ECO:0000313" key="3">
    <source>
        <dbReference type="Proteomes" id="UP000095287"/>
    </source>
</evidence>
<proteinExistence type="predicted"/>
<dbReference type="Proteomes" id="UP000095287">
    <property type="component" value="Unplaced"/>
</dbReference>
<dbReference type="WBParaSite" id="L893_g23575.t1">
    <property type="protein sequence ID" value="L893_g23575.t1"/>
    <property type="gene ID" value="L893_g23575"/>
</dbReference>
<reference evidence="4" key="1">
    <citation type="submission" date="2016-11" db="UniProtKB">
        <authorList>
            <consortium name="WormBaseParasite"/>
        </authorList>
    </citation>
    <scope>IDENTIFICATION</scope>
</reference>
<protein>
    <submittedName>
        <fullName evidence="4">Retrotrans_gag domain-containing protein</fullName>
    </submittedName>
</protein>
<sequence length="357" mass="39810">MAAPQAPASNDKVLANLPVPFPEFSGLPGTTSFSDFFDVFQAKANGRGYNEQQTGTALMAFLTGPALSFVNGLPDQNKSTYKDLIKALADRFDLSEQQAMRALAKARQKPLEAAEQFAERVSRLVNRAYAEGNGYKADLREKIKIKSFVSGLRKDTKKVLDRQPAKFATLDQAIQAARNEERLQEEEQHLEELSRDQIDELIKREFRPSNCNYPDSTLHKEAANDPISSAAEPPIRRNVATIRNRRVLRRRRLRGILTILWTSSTPSLPDDTVSVFNRCREHGTRTPVDQRMHLLPTSGAIANRSREDATSTTAADHMSFPADLPMAYDTPTESALKSHATGQQSLSRSRLKSSRPS</sequence>
<accession>A0A1I7Z876</accession>
<dbReference type="AlphaFoldDB" id="A0A1I7Z876"/>
<feature type="coiled-coil region" evidence="1">
    <location>
        <begin position="173"/>
        <end position="200"/>
    </location>
</feature>
<dbReference type="PANTHER" id="PTHR33223:SF6">
    <property type="entry name" value="CCHC-TYPE DOMAIN-CONTAINING PROTEIN"/>
    <property type="match status" value="1"/>
</dbReference>
<feature type="compositionally biased region" description="Polar residues" evidence="2">
    <location>
        <begin position="331"/>
        <end position="344"/>
    </location>
</feature>
<feature type="region of interest" description="Disordered" evidence="2">
    <location>
        <begin position="324"/>
        <end position="357"/>
    </location>
</feature>
<name>A0A1I7Z876_9BILA</name>
<organism evidence="3 4">
    <name type="scientific">Steinernema glaseri</name>
    <dbReference type="NCBI Taxonomy" id="37863"/>
    <lineage>
        <taxon>Eukaryota</taxon>
        <taxon>Metazoa</taxon>
        <taxon>Ecdysozoa</taxon>
        <taxon>Nematoda</taxon>
        <taxon>Chromadorea</taxon>
        <taxon>Rhabditida</taxon>
        <taxon>Tylenchina</taxon>
        <taxon>Panagrolaimomorpha</taxon>
        <taxon>Strongyloidoidea</taxon>
        <taxon>Steinernematidae</taxon>
        <taxon>Steinernema</taxon>
    </lineage>
</organism>
<dbReference type="PANTHER" id="PTHR33223">
    <property type="entry name" value="CCHC-TYPE DOMAIN-CONTAINING PROTEIN"/>
    <property type="match status" value="1"/>
</dbReference>
<evidence type="ECO:0000256" key="1">
    <source>
        <dbReference type="SAM" id="Coils"/>
    </source>
</evidence>